<dbReference type="EMBL" id="BMFS01000013">
    <property type="protein sequence ID" value="GGH06940.1"/>
    <property type="molecule type" value="Genomic_DNA"/>
</dbReference>
<dbReference type="RefSeq" id="WP_188452890.1">
    <property type="nucleotide sequence ID" value="NZ_BMFS01000013.1"/>
</dbReference>
<proteinExistence type="predicted"/>
<evidence type="ECO:0000313" key="2">
    <source>
        <dbReference type="EMBL" id="GGH06940.1"/>
    </source>
</evidence>
<accession>A0ABQ1XYX1</accession>
<reference evidence="3" key="1">
    <citation type="journal article" date="2019" name="Int. J. Syst. Evol. Microbiol.">
        <title>The Global Catalogue of Microorganisms (GCM) 10K type strain sequencing project: providing services to taxonomists for standard genome sequencing and annotation.</title>
        <authorList>
            <consortium name="The Broad Institute Genomics Platform"/>
            <consortium name="The Broad Institute Genome Sequencing Center for Infectious Disease"/>
            <person name="Wu L."/>
            <person name="Ma J."/>
        </authorList>
    </citation>
    <scope>NUCLEOTIDE SEQUENCE [LARGE SCALE GENOMIC DNA]</scope>
    <source>
        <strain evidence="3">CGMCC 1.12766</strain>
    </source>
</reference>
<evidence type="ECO:0000256" key="1">
    <source>
        <dbReference type="SAM" id="MobiDB-lite"/>
    </source>
</evidence>
<keyword evidence="3" id="KW-1185">Reference proteome</keyword>
<organism evidence="2 3">
    <name type="scientific">Glycocaulis albus</name>
    <dbReference type="NCBI Taxonomy" id="1382801"/>
    <lineage>
        <taxon>Bacteria</taxon>
        <taxon>Pseudomonadati</taxon>
        <taxon>Pseudomonadota</taxon>
        <taxon>Alphaproteobacteria</taxon>
        <taxon>Maricaulales</taxon>
        <taxon>Maricaulaceae</taxon>
        <taxon>Glycocaulis</taxon>
    </lineage>
</organism>
<protein>
    <submittedName>
        <fullName evidence="2">Uncharacterized protein</fullName>
    </submittedName>
</protein>
<sequence>MSEAVTPISGAYPPPAIIVRNDTPAQTRQQAVQPASVAAAGTAARMMPSQTVALAGSGWVPVLHTTQRRGLRADETERRRYRASYASAGSTPAPQAARVERRA</sequence>
<gene>
    <name evidence="2" type="ORF">GCM10007420_24540</name>
</gene>
<comment type="caution">
    <text evidence="2">The sequence shown here is derived from an EMBL/GenBank/DDBJ whole genome shotgun (WGS) entry which is preliminary data.</text>
</comment>
<name>A0ABQ1XYX1_9PROT</name>
<feature type="region of interest" description="Disordered" evidence="1">
    <location>
        <begin position="68"/>
        <end position="103"/>
    </location>
</feature>
<dbReference type="Proteomes" id="UP000648722">
    <property type="component" value="Unassembled WGS sequence"/>
</dbReference>
<evidence type="ECO:0000313" key="3">
    <source>
        <dbReference type="Proteomes" id="UP000648722"/>
    </source>
</evidence>
<feature type="region of interest" description="Disordered" evidence="1">
    <location>
        <begin position="1"/>
        <end position="28"/>
    </location>
</feature>